<name>A0AAV3ZLM4_9GAST</name>
<sequence length="127" mass="13902">MLGKSGGGEKKKDPENVVHHWKSIFILSKIACITNSIPPRAPINHVSPLEDACDKPRGRFLFFSLLELTITQTSTPIFHGKPHDRNESRRKAPLIPPAQGAGGDEGRGDCGQKVKSKPGLVKLSWLD</sequence>
<accession>A0AAV3ZLM4</accession>
<keyword evidence="3" id="KW-1185">Reference proteome</keyword>
<dbReference type="AlphaFoldDB" id="A0AAV3ZLM4"/>
<dbReference type="Proteomes" id="UP000735302">
    <property type="component" value="Unassembled WGS sequence"/>
</dbReference>
<dbReference type="EMBL" id="BLXT01002514">
    <property type="protein sequence ID" value="GFN95487.1"/>
    <property type="molecule type" value="Genomic_DNA"/>
</dbReference>
<feature type="compositionally biased region" description="Basic and acidic residues" evidence="1">
    <location>
        <begin position="81"/>
        <end position="90"/>
    </location>
</feature>
<comment type="caution">
    <text evidence="2">The sequence shown here is derived from an EMBL/GenBank/DDBJ whole genome shotgun (WGS) entry which is preliminary data.</text>
</comment>
<evidence type="ECO:0000313" key="3">
    <source>
        <dbReference type="Proteomes" id="UP000735302"/>
    </source>
</evidence>
<evidence type="ECO:0000313" key="2">
    <source>
        <dbReference type="EMBL" id="GFN95487.1"/>
    </source>
</evidence>
<feature type="region of interest" description="Disordered" evidence="1">
    <location>
        <begin position="76"/>
        <end position="127"/>
    </location>
</feature>
<reference evidence="2 3" key="1">
    <citation type="journal article" date="2021" name="Elife">
        <title>Chloroplast acquisition without the gene transfer in kleptoplastic sea slugs, Plakobranchus ocellatus.</title>
        <authorList>
            <person name="Maeda T."/>
            <person name="Takahashi S."/>
            <person name="Yoshida T."/>
            <person name="Shimamura S."/>
            <person name="Takaki Y."/>
            <person name="Nagai Y."/>
            <person name="Toyoda A."/>
            <person name="Suzuki Y."/>
            <person name="Arimoto A."/>
            <person name="Ishii H."/>
            <person name="Satoh N."/>
            <person name="Nishiyama T."/>
            <person name="Hasebe M."/>
            <person name="Maruyama T."/>
            <person name="Minagawa J."/>
            <person name="Obokata J."/>
            <person name="Shigenobu S."/>
        </authorList>
    </citation>
    <scope>NUCLEOTIDE SEQUENCE [LARGE SCALE GENOMIC DNA]</scope>
</reference>
<evidence type="ECO:0000256" key="1">
    <source>
        <dbReference type="SAM" id="MobiDB-lite"/>
    </source>
</evidence>
<gene>
    <name evidence="2" type="ORF">PoB_002199300</name>
</gene>
<organism evidence="2 3">
    <name type="scientific">Plakobranchus ocellatus</name>
    <dbReference type="NCBI Taxonomy" id="259542"/>
    <lineage>
        <taxon>Eukaryota</taxon>
        <taxon>Metazoa</taxon>
        <taxon>Spiralia</taxon>
        <taxon>Lophotrochozoa</taxon>
        <taxon>Mollusca</taxon>
        <taxon>Gastropoda</taxon>
        <taxon>Heterobranchia</taxon>
        <taxon>Euthyneura</taxon>
        <taxon>Panpulmonata</taxon>
        <taxon>Sacoglossa</taxon>
        <taxon>Placobranchoidea</taxon>
        <taxon>Plakobranchidae</taxon>
        <taxon>Plakobranchus</taxon>
    </lineage>
</organism>
<proteinExistence type="predicted"/>
<protein>
    <submittedName>
        <fullName evidence="2">Uncharacterized protein</fullName>
    </submittedName>
</protein>